<evidence type="ECO:0000313" key="3">
    <source>
        <dbReference type="Proteomes" id="UP001243717"/>
    </source>
</evidence>
<dbReference type="NCBIfam" id="NF033592">
    <property type="entry name" value="transpos_IS4_1"/>
    <property type="match status" value="1"/>
</dbReference>
<dbReference type="Pfam" id="PF01609">
    <property type="entry name" value="DDE_Tnp_1"/>
    <property type="match status" value="1"/>
</dbReference>
<dbReference type="SUPFAM" id="SSF53098">
    <property type="entry name" value="Ribonuclease H-like"/>
    <property type="match status" value="1"/>
</dbReference>
<dbReference type="InterPro" id="IPR002559">
    <property type="entry name" value="Transposase_11"/>
</dbReference>
<accession>A0ABU1AF33</accession>
<dbReference type="InterPro" id="IPR047952">
    <property type="entry name" value="Transpos_IS4"/>
</dbReference>
<feature type="domain" description="Transposase IS4-like" evidence="1">
    <location>
        <begin position="119"/>
        <end position="330"/>
    </location>
</feature>
<keyword evidence="3" id="KW-1185">Reference proteome</keyword>
<dbReference type="PANTHER" id="PTHR37529">
    <property type="entry name" value="TRANSPOSASE INSG FOR INSERTION SEQUENCE ELEMENT IS4-RELATED"/>
    <property type="match status" value="1"/>
</dbReference>
<gene>
    <name evidence="2" type="ORF">QEH59_01815</name>
</gene>
<name>A0ABU1AF33_9BACT</name>
<organism evidence="2 3">
    <name type="scientific">Thalassobacterium sedimentorum</name>
    <dbReference type="NCBI Taxonomy" id="3041258"/>
    <lineage>
        <taxon>Bacteria</taxon>
        <taxon>Pseudomonadati</taxon>
        <taxon>Verrucomicrobiota</taxon>
        <taxon>Opitutia</taxon>
        <taxon>Puniceicoccales</taxon>
        <taxon>Coraliomargaritaceae</taxon>
        <taxon>Thalassobacterium</taxon>
    </lineage>
</organism>
<dbReference type="Proteomes" id="UP001243717">
    <property type="component" value="Unassembled WGS sequence"/>
</dbReference>
<reference evidence="2 3" key="1">
    <citation type="submission" date="2023-04" db="EMBL/GenBank/DDBJ databases">
        <title>A novel bacteria isolated from coastal sediment.</title>
        <authorList>
            <person name="Liu X.-J."/>
            <person name="Du Z.-J."/>
        </authorList>
    </citation>
    <scope>NUCLEOTIDE SEQUENCE [LARGE SCALE GENOMIC DNA]</scope>
    <source>
        <strain evidence="2 3">SDUM461004</strain>
    </source>
</reference>
<sequence>MFASSSGGYHLLGRFNEAFRNFIGISDELSDSLLNARDRRGASSKLSCLELLCALSYHCIHGVGNLSSNLKRALELNMSDAGIFKSRQRVSYEAMQKVSEYCLRVRSERAHNPLSFYKDRLLVAIDGTSFNLKNTEDVADHFQKGTSRRSKQAELKEVAFVRINVVCLVELGLHNPLAVEVGCEGESEQALSYKLLDRIPRDCLFLADRLYGNAYFANELVKRFESGNGAFVLRVSESTTCQQVIERHDDGSATIQVPLRSRKRPATLAGHLTVREIRAELTTRQGEVVTLRFWTNLLDAREHPAIELVELYAKRWEHELYFGELKNELKKTALLQSKNVLCAVQEIIIAVWSSALIASVRGAVNRELGSCEGTMLKVSFRKTLDKMRTIWDFVSLVYDQITPELIELSISKAFEELKQETIPKKRKRSCPRSVRQNVINRPKTKFYLSQYGDIKTTIIHI</sequence>
<proteinExistence type="predicted"/>
<dbReference type="RefSeq" id="WP_308983652.1">
    <property type="nucleotide sequence ID" value="NZ_JARXIC010000002.1"/>
</dbReference>
<dbReference type="InterPro" id="IPR012337">
    <property type="entry name" value="RNaseH-like_sf"/>
</dbReference>
<evidence type="ECO:0000259" key="1">
    <source>
        <dbReference type="Pfam" id="PF01609"/>
    </source>
</evidence>
<dbReference type="PANTHER" id="PTHR37529:SF1">
    <property type="entry name" value="TRANSPOSASE INSG FOR INSERTION SEQUENCE ELEMENT IS4-RELATED"/>
    <property type="match status" value="1"/>
</dbReference>
<comment type="caution">
    <text evidence="2">The sequence shown here is derived from an EMBL/GenBank/DDBJ whole genome shotgun (WGS) entry which is preliminary data.</text>
</comment>
<evidence type="ECO:0000313" key="2">
    <source>
        <dbReference type="EMBL" id="MDQ8193144.1"/>
    </source>
</evidence>
<protein>
    <submittedName>
        <fullName evidence="2">IS4 family transposase</fullName>
    </submittedName>
</protein>
<dbReference type="EMBL" id="JARXIC010000002">
    <property type="protein sequence ID" value="MDQ8193144.1"/>
    <property type="molecule type" value="Genomic_DNA"/>
</dbReference>